<keyword evidence="4" id="KW-0547">Nucleotide-binding</keyword>
<dbReference type="Pfam" id="PF00271">
    <property type="entry name" value="Helicase_C"/>
    <property type="match status" value="1"/>
</dbReference>
<feature type="compositionally biased region" description="Basic and acidic residues" evidence="2">
    <location>
        <begin position="386"/>
        <end position="407"/>
    </location>
</feature>
<dbReference type="SUPFAM" id="SSF52540">
    <property type="entry name" value="P-loop containing nucleoside triphosphate hydrolases"/>
    <property type="match status" value="2"/>
</dbReference>
<comment type="caution">
    <text evidence="4">The sequence shown here is derived from an EMBL/GenBank/DDBJ whole genome shotgun (WGS) entry which is preliminary data.</text>
</comment>
<evidence type="ECO:0000313" key="4">
    <source>
        <dbReference type="EMBL" id="KXB55751.1"/>
    </source>
</evidence>
<feature type="region of interest" description="Disordered" evidence="2">
    <location>
        <begin position="279"/>
        <end position="317"/>
    </location>
</feature>
<dbReference type="InterPro" id="IPR014001">
    <property type="entry name" value="Helicase_ATP-bd"/>
</dbReference>
<dbReference type="Gene3D" id="3.40.50.300">
    <property type="entry name" value="P-loop containing nucleotide triphosphate hydrolases"/>
    <property type="match status" value="2"/>
</dbReference>
<feature type="compositionally biased region" description="Basic and acidic residues" evidence="2">
    <location>
        <begin position="2907"/>
        <end position="2920"/>
    </location>
</feature>
<dbReference type="RefSeq" id="WP_060931639.1">
    <property type="nucleotide sequence ID" value="NZ_KQ959838.1"/>
</dbReference>
<dbReference type="InterPro" id="IPR027417">
    <property type="entry name" value="P-loop_NTPase"/>
</dbReference>
<dbReference type="PROSITE" id="PS51194">
    <property type="entry name" value="HELICASE_CTER"/>
    <property type="match status" value="1"/>
</dbReference>
<dbReference type="GO" id="GO:0003677">
    <property type="term" value="F:DNA binding"/>
    <property type="evidence" value="ECO:0007669"/>
    <property type="project" value="InterPro"/>
</dbReference>
<reference evidence="5" key="1">
    <citation type="submission" date="2016-01" db="EMBL/GenBank/DDBJ databases">
        <authorList>
            <person name="Mitreva M."/>
            <person name="Pepin K.H."/>
            <person name="Mihindukulasuriya K.A."/>
            <person name="Fulton R."/>
            <person name="Fronick C."/>
            <person name="O'Laughlin M."/>
            <person name="Miner T."/>
            <person name="Herter B."/>
            <person name="Rosa B.A."/>
            <person name="Cordes M."/>
            <person name="Tomlinson C."/>
            <person name="Wollam A."/>
            <person name="Palsikar V.B."/>
            <person name="Mardis E.R."/>
            <person name="Wilson R.K."/>
        </authorList>
    </citation>
    <scope>NUCLEOTIDE SEQUENCE [LARGE SCALE GENOMIC DNA]</scope>
    <source>
        <strain evidence="5">DNF00896</strain>
    </source>
</reference>
<feature type="compositionally biased region" description="Basic and acidic residues" evidence="2">
    <location>
        <begin position="2933"/>
        <end position="2948"/>
    </location>
</feature>
<dbReference type="GO" id="GO:0006304">
    <property type="term" value="P:DNA modification"/>
    <property type="evidence" value="ECO:0007669"/>
    <property type="project" value="InterPro"/>
</dbReference>
<keyword evidence="4" id="KW-0067">ATP-binding</keyword>
<evidence type="ECO:0000256" key="2">
    <source>
        <dbReference type="SAM" id="MobiDB-lite"/>
    </source>
</evidence>
<dbReference type="Pfam" id="PF07669">
    <property type="entry name" value="Eco57I"/>
    <property type="match status" value="1"/>
</dbReference>
<sequence>MRINDFHNILELVKQDILHSEAEYLKLLKVVGNNQRYDFRSQLSIYDKNPEATACAKFDYWRERFHRTVVRGQKGIPILEDYGTYKKVDYVFDVSQTVSRNRDVNEVNLWKFDKEAHQDVLKEMIANEGYEESESNLENIFSLSRIYGDEKIDSLMNELRIADEDRIYFVKFVRDSISYAVASRFKVDYPMDKELLKENFKRLDSISLMALGDTVSDISGSIIDTTIQKSKELEKQKEVLRNKEAGYNQIQEEIEEVEENVLRRDDQERISESERVFRNGEYGRDRRQNQGEYTKQFGGTDGIHQGISQSDLRSDEAGLSFTERGAESIRDVSGFIQGEETDQSFDGHSETGDSVYENREAETDGSLEDREQERSAVWSDDFSSQRNDHQGSRGNLKENTESEIREADKASFSLPENAYGQLILTVPLSQKEKDVFLINGGNHDGGRLPIIAEFSKGKSNEELGEYLKDTFNGGNGLYIDEREVSSWYSDKGIHFASGTSAREDHTQVLSWSDAANRISELLENGEFATNVEISEALDYERDRISESLWWYLIHDLSEEGKEQGFFEFLEKGGGFPDETKRLSEALKNPEHLGDVIKEYGRFLEAYREDRDVLRFHYHKVDSLYQKLQELALPRKEYSTNLTELPKVKAFITEDEVLATISRGSGIDRGKERITKFFKENHTLQEKADFLKDEYGTGGRSHAVSGLTGSGEWHDAKGIKLEKDNCKDVFLTWTSVAKHIDELLSKNLYLEEQHIENIAEKEEVKEPHYYSKDNPENLMTDEMLKRVPELYAQEEIDLADKEVHAAYIIPFKSNWTWYMTEYDRESGEAFGLVVGIEPEWGYFNLEELKELNAQRLILEDFPKTFREIKDTELVKQMSEEEIDRIFNGQLSSKDKQKEQDIFYLSDEMGISLEEAEGIINDRSRLSGISTEDTDNKDNLLDEKSPVQSTLFDYIQQKEEVELNEKEESLAEQFAVKQGDTVYFDHETYIARDIEKNKVNGKPEVWLYPARDGNRQIAIVPFMDNEELLKKISLERPNFLVGDEVRYKDKDCTITRFDNMGNNLKTVTVKDNTEYLGGMITGSDVIPYRLDSDLERIFENLTYKKPKDTIQDIDEKAEKPKIEAHNFKITEEILPEKLTPSERLNNNLEAISMLNRVEKRERELDSTAQEVLAKYVGWGGLSEVFDESKEGQWKEARSFLKENLSQAEYEAARESTLTSFYTPKTVIDSIYSTLSGMGFKSGNILEPSMGIGNFIGNLPDEMKKSKFYGVELDSVSGRIGKLLYPESDIQIKGLEETSFSNNFFDVAIGNVPFGEYKVNDREYNKNNFLIHDYFFAKSIDKVRNGGIIAFITSSGTMDKKDESVRRYIAARAEFLGAIRLPNDTFKGVAGTEVTSDIIFLKKRDSIRERDEDWIHLSEDEKGMTYNKYFVENPHMILGTMEEVSGRFGNTLACLPKENTDLKELLTKAGTEISKNTKYEEIELLDDEITSIPATDDVKNFSYTIIDDEVYYRENSLFVKKEITDKNKEKIKDYLELNTALKDVIYKQKEDYSDDEVKKAQEKLNEVYDGFSKKHGFVNNLSNSRALKEDSNFPLVSSIEILDEEENFKAKGDIFSKRTITKAKVIDHVDTSLEALVLSMSEKGYVDFDYMESLTGKERPTLIEELRGEIYLSIREEQNFYRPLSFNPEDGDLPFACANGSNSYKYGYVTKDEYLSGNIRDKIAIVDSYLSKLRQTERELPHLGYAEDGKEKELISYEMNRLEYQKAELTKVLPKELEASEISVRLGATWIPIKDIEKFIFETLKTPGWARWDIKVKFSKLTSEWNIEGKSRDKGNDLAEMTYGTSRVNGYKLIEDALNLKETKVFDQIENPDGSKSSVLNKKETLLAGQKQELLKEEFKNWIFSDQERRSRLVKLYNERFNSIRNREYDGSNLSFEGMNTEIELRPHQRNAIARSLYGGNTLLAHVVGSGKTFEMVASAMESKRLGMCSKSLFVVPNHLTGQIGREFMQLYPSANIMVADKKDFEPKNRKRFIGKIATGEYDAVVIGHTQFEKIPMSKEYQEKHIQDQIDEILNYIEEYKHDRNQNFTVKQLEKTKKKLEARLEKLNDDFKKDDVITFEELGVDKLFVDEAHGFKNLYLHTKMRNVAGIGQSEAFKSSDMFMKCRYMDEMTNGKGIVFATGTPVSNSMTELYTMQRYLQYENLKKNHLEHFDAWASTFGETQSAFELAPEGTGYRVKTRFSKFYNLPELMSMFKEVADIQTADMLNLPTPEAHYEVIKTLPSEEQKEILKGLSERADKVRNKAVEPDEDNMLKITNDGKKLALDQRLINPLLPDNPDSKVNVCVKNVFSIWDKTKENKSTQLLFSDMSTPKGDGEFNIYDDIREKLVAMGIPKEEIAFIHEAGSDKQKDELFAKVRKGDVRILLGSTQKMGAGTNVQNKLIALHDLDVPWRPADLEQRAGRIVRQGNENKEANIYRYVTENTFDAYLWQTIENKQKFISQIMTSKTPVRVAEDVDESSLNYAEIKALATGDPKIKEKMDLDNEVTKLKMLEANYKSNRYRLEDKVAKNYPEEIARTEKLIEAVKKDISEVEPQGEGENKFTTITIKGERIFDKKIAGEKLLEAIKTIKINESKMIGKYRNMDLEVSYNFFTNERNFSLNGAAKHSGELGTSADGNMTRLDNALEKMPEKLKRLEEKLVSTKEQLENAKEELKKPFEKADELKTKVLRLAELNKLLDMGEVEEKRNDNPLVEDVKRAIIDFCNREYEENHSYDEFDTLYPDLKHIGIAYTNTPDERHGIQYELNLEAKTWTQYIDDTVVKTESFDYENKGENEALRNMKNEIELSSFEDLIYVDSEDLRAATGLDIDDEGNFYDPLAKDLDNDGIIDRYDNDFRDSDYFESTYDVEDNLYTKEETSQRTEDKPSILGQIRAYQSESKTEDKQTTKEQEYAR</sequence>
<name>A0A133ZK38_9FIRM</name>
<organism evidence="4 5">
    <name type="scientific">Lachnoanaerobaculum saburreum</name>
    <dbReference type="NCBI Taxonomy" id="467210"/>
    <lineage>
        <taxon>Bacteria</taxon>
        <taxon>Bacillati</taxon>
        <taxon>Bacillota</taxon>
        <taxon>Clostridia</taxon>
        <taxon>Lachnospirales</taxon>
        <taxon>Lachnospiraceae</taxon>
        <taxon>Lachnoanaerobaculum</taxon>
    </lineage>
</organism>
<dbReference type="GO" id="GO:0016787">
    <property type="term" value="F:hydrolase activity"/>
    <property type="evidence" value="ECO:0007669"/>
    <property type="project" value="InterPro"/>
</dbReference>
<feature type="region of interest" description="Disordered" evidence="2">
    <location>
        <begin position="338"/>
        <end position="407"/>
    </location>
</feature>
<gene>
    <name evidence="4" type="ORF">HMPREF1866_01973</name>
</gene>
<dbReference type="OrthoDB" id="9815272at2"/>
<feature type="coiled-coil region" evidence="1">
    <location>
        <begin position="2674"/>
        <end position="2722"/>
    </location>
</feature>
<feature type="coiled-coil region" evidence="1">
    <location>
        <begin position="223"/>
        <end position="267"/>
    </location>
</feature>
<dbReference type="InterPro" id="IPR001650">
    <property type="entry name" value="Helicase_C-like"/>
</dbReference>
<evidence type="ECO:0000256" key="1">
    <source>
        <dbReference type="SAM" id="Coils"/>
    </source>
</evidence>
<dbReference type="InterPro" id="IPR006935">
    <property type="entry name" value="Helicase/UvrB_N"/>
</dbReference>
<dbReference type="EMBL" id="LSDA01000108">
    <property type="protein sequence ID" value="KXB55751.1"/>
    <property type="molecule type" value="Genomic_DNA"/>
</dbReference>
<dbReference type="PANTHER" id="PTHR41313:SF1">
    <property type="entry name" value="DNA METHYLASE ADENINE-SPECIFIC DOMAIN-CONTAINING PROTEIN"/>
    <property type="match status" value="1"/>
</dbReference>
<keyword evidence="1" id="KW-0175">Coiled coil</keyword>
<feature type="compositionally biased region" description="Basic and acidic residues" evidence="2">
    <location>
        <begin position="345"/>
        <end position="374"/>
    </location>
</feature>
<dbReference type="GO" id="GO:0009007">
    <property type="term" value="F:site-specific DNA-methyltransferase (adenine-specific) activity"/>
    <property type="evidence" value="ECO:0007669"/>
    <property type="project" value="UniProtKB-EC"/>
</dbReference>
<dbReference type="GO" id="GO:0004386">
    <property type="term" value="F:helicase activity"/>
    <property type="evidence" value="ECO:0007669"/>
    <property type="project" value="UniProtKB-KW"/>
</dbReference>
<feature type="compositionally biased region" description="Basic and acidic residues" evidence="2">
    <location>
        <begin position="279"/>
        <end position="289"/>
    </location>
</feature>
<dbReference type="SMART" id="SM00487">
    <property type="entry name" value="DEXDc"/>
    <property type="match status" value="1"/>
</dbReference>
<proteinExistence type="predicted"/>
<accession>A0A133ZK38</accession>
<dbReference type="PRINTS" id="PR00507">
    <property type="entry name" value="N12N6MTFRASE"/>
</dbReference>
<evidence type="ECO:0000259" key="3">
    <source>
        <dbReference type="PROSITE" id="PS51194"/>
    </source>
</evidence>
<dbReference type="InterPro" id="IPR029063">
    <property type="entry name" value="SAM-dependent_MTases_sf"/>
</dbReference>
<dbReference type="PATRIC" id="fig|467210.3.peg.1952"/>
<dbReference type="InterPro" id="IPR052933">
    <property type="entry name" value="DNA_Protect_Modify"/>
</dbReference>
<feature type="region of interest" description="Disordered" evidence="2">
    <location>
        <begin position="2907"/>
        <end position="2948"/>
    </location>
</feature>
<keyword evidence="4" id="KW-0378">Hydrolase</keyword>
<evidence type="ECO:0000313" key="5">
    <source>
        <dbReference type="Proteomes" id="UP000070394"/>
    </source>
</evidence>
<dbReference type="SMART" id="SM00490">
    <property type="entry name" value="HELICc"/>
    <property type="match status" value="1"/>
</dbReference>
<protein>
    <submittedName>
        <fullName evidence="4">Helicase protein</fullName>
    </submittedName>
</protein>
<dbReference type="InterPro" id="IPR011639">
    <property type="entry name" value="MethylTrfase_TaqI-like_dom"/>
</dbReference>
<keyword evidence="5" id="KW-1185">Reference proteome</keyword>
<dbReference type="SUPFAM" id="SSF53335">
    <property type="entry name" value="S-adenosyl-L-methionine-dependent methyltransferases"/>
    <property type="match status" value="1"/>
</dbReference>
<dbReference type="Pfam" id="PF04851">
    <property type="entry name" value="ResIII"/>
    <property type="match status" value="1"/>
</dbReference>
<dbReference type="PANTHER" id="PTHR41313">
    <property type="entry name" value="ADENINE-SPECIFIC METHYLTRANSFERASE"/>
    <property type="match status" value="1"/>
</dbReference>
<dbReference type="Proteomes" id="UP000070394">
    <property type="component" value="Unassembled WGS sequence"/>
</dbReference>
<dbReference type="Gene3D" id="3.40.50.150">
    <property type="entry name" value="Vaccinia Virus protein VP39"/>
    <property type="match status" value="1"/>
</dbReference>
<feature type="domain" description="Helicase C-terminal" evidence="3">
    <location>
        <begin position="2344"/>
        <end position="2512"/>
    </location>
</feature>
<dbReference type="STRING" id="467210.HMPREF1866_01973"/>
<keyword evidence="4" id="KW-0347">Helicase</keyword>
<dbReference type="GO" id="GO:0005524">
    <property type="term" value="F:ATP binding"/>
    <property type="evidence" value="ECO:0007669"/>
    <property type="project" value="InterPro"/>
</dbReference>